<dbReference type="Pfam" id="PF00392">
    <property type="entry name" value="GntR"/>
    <property type="match status" value="1"/>
</dbReference>
<keyword evidence="2" id="KW-0238">DNA-binding</keyword>
<dbReference type="EMBL" id="JGZL01000013">
    <property type="protein sequence ID" value="KFI86791.1"/>
    <property type="molecule type" value="Genomic_DNA"/>
</dbReference>
<gene>
    <name evidence="5" type="ORF">BRUM_1705</name>
</gene>
<dbReference type="InterPro" id="IPR050679">
    <property type="entry name" value="Bact_HTH_transcr_reg"/>
</dbReference>
<dbReference type="Pfam" id="PF07702">
    <property type="entry name" value="UTRA"/>
    <property type="match status" value="1"/>
</dbReference>
<dbReference type="eggNOG" id="COG2188">
    <property type="taxonomic scope" value="Bacteria"/>
</dbReference>
<keyword evidence="1" id="KW-0805">Transcription regulation</keyword>
<dbReference type="GO" id="GO:0003677">
    <property type="term" value="F:DNA binding"/>
    <property type="evidence" value="ECO:0007669"/>
    <property type="project" value="UniProtKB-KW"/>
</dbReference>
<dbReference type="SUPFAM" id="SSF46785">
    <property type="entry name" value="Winged helix' DNA-binding domain"/>
    <property type="match status" value="1"/>
</dbReference>
<evidence type="ECO:0000256" key="3">
    <source>
        <dbReference type="ARBA" id="ARBA00023163"/>
    </source>
</evidence>
<dbReference type="Gene3D" id="1.10.10.10">
    <property type="entry name" value="Winged helix-like DNA-binding domain superfamily/Winged helix DNA-binding domain"/>
    <property type="match status" value="1"/>
</dbReference>
<dbReference type="InterPro" id="IPR028978">
    <property type="entry name" value="Chorismate_lyase_/UTRA_dom_sf"/>
</dbReference>
<dbReference type="AlphaFoldDB" id="A0A087CU41"/>
<sequence length="261" mass="28510">MCMTANTTPGPAVRRAICDIHLLAEQKELSIGDKLPSERALAETLFASRATIRAALNLMRTQGEIKTFPGRGGTVIIKDIASHAQVSRIDIVTKSAGLIDRSSGSASGLPIMLASQGLKCETTVLQADVRECPENICLGFGLSIGSQLMRIERTRTIDGEPISYEQTYINQRDYPSFLELDLTRSIYQLLRTVCSADIHTVEESIEVVPGMGRCIRHLKLQTGAPLLRVFSRALDSTGHPVVLSQDTYPANKVRLTTSKTL</sequence>
<dbReference type="InterPro" id="IPR036388">
    <property type="entry name" value="WH-like_DNA-bd_sf"/>
</dbReference>
<comment type="caution">
    <text evidence="5">The sequence shown here is derived from an EMBL/GenBank/DDBJ whole genome shotgun (WGS) entry which is preliminary data.</text>
</comment>
<keyword evidence="6" id="KW-1185">Reference proteome</keyword>
<dbReference type="SMART" id="SM00345">
    <property type="entry name" value="HTH_GNTR"/>
    <property type="match status" value="1"/>
</dbReference>
<dbReference type="SUPFAM" id="SSF64288">
    <property type="entry name" value="Chorismate lyase-like"/>
    <property type="match status" value="1"/>
</dbReference>
<dbReference type="GO" id="GO:0003700">
    <property type="term" value="F:DNA-binding transcription factor activity"/>
    <property type="evidence" value="ECO:0007669"/>
    <property type="project" value="InterPro"/>
</dbReference>
<dbReference type="InterPro" id="IPR000524">
    <property type="entry name" value="Tscrpt_reg_HTH_GntR"/>
</dbReference>
<dbReference type="GO" id="GO:0045892">
    <property type="term" value="P:negative regulation of DNA-templated transcription"/>
    <property type="evidence" value="ECO:0007669"/>
    <property type="project" value="TreeGrafter"/>
</dbReference>
<evidence type="ECO:0000313" key="6">
    <source>
        <dbReference type="Proteomes" id="UP000029078"/>
    </source>
</evidence>
<dbReference type="InterPro" id="IPR036390">
    <property type="entry name" value="WH_DNA-bd_sf"/>
</dbReference>
<protein>
    <submittedName>
        <fullName evidence="5">Transcriptional regulator, GntR family</fullName>
    </submittedName>
</protein>
<feature type="domain" description="HTH gntR-type" evidence="4">
    <location>
        <begin position="10"/>
        <end position="79"/>
    </location>
</feature>
<dbReference type="STRING" id="78346.BRUM_1705"/>
<name>A0A087CU41_BIFRU</name>
<dbReference type="SMART" id="SM00866">
    <property type="entry name" value="UTRA"/>
    <property type="match status" value="1"/>
</dbReference>
<dbReference type="InterPro" id="IPR011663">
    <property type="entry name" value="UTRA"/>
</dbReference>
<dbReference type="PANTHER" id="PTHR44846:SF17">
    <property type="entry name" value="GNTR-FAMILY TRANSCRIPTIONAL REGULATOR"/>
    <property type="match status" value="1"/>
</dbReference>
<accession>A0A087CU41</accession>
<dbReference type="Gene3D" id="3.40.1410.10">
    <property type="entry name" value="Chorismate lyase-like"/>
    <property type="match status" value="1"/>
</dbReference>
<evidence type="ECO:0000313" key="5">
    <source>
        <dbReference type="EMBL" id="KFI86791.1"/>
    </source>
</evidence>
<organism evidence="5 6">
    <name type="scientific">Bifidobacterium ruminantium</name>
    <dbReference type="NCBI Taxonomy" id="78346"/>
    <lineage>
        <taxon>Bacteria</taxon>
        <taxon>Bacillati</taxon>
        <taxon>Actinomycetota</taxon>
        <taxon>Actinomycetes</taxon>
        <taxon>Bifidobacteriales</taxon>
        <taxon>Bifidobacteriaceae</taxon>
        <taxon>Bifidobacterium</taxon>
    </lineage>
</organism>
<dbReference type="PRINTS" id="PR00035">
    <property type="entry name" value="HTHGNTR"/>
</dbReference>
<evidence type="ECO:0000256" key="1">
    <source>
        <dbReference type="ARBA" id="ARBA00023015"/>
    </source>
</evidence>
<proteinExistence type="predicted"/>
<dbReference type="PANTHER" id="PTHR44846">
    <property type="entry name" value="MANNOSYL-D-GLYCERATE TRANSPORT/METABOLISM SYSTEM REPRESSOR MNGR-RELATED"/>
    <property type="match status" value="1"/>
</dbReference>
<reference evidence="5 6" key="1">
    <citation type="submission" date="2014-03" db="EMBL/GenBank/DDBJ databases">
        <title>Genomics of Bifidobacteria.</title>
        <authorList>
            <person name="Ventura M."/>
            <person name="Milani C."/>
            <person name="Lugli G.A."/>
        </authorList>
    </citation>
    <scope>NUCLEOTIDE SEQUENCE [LARGE SCALE GENOMIC DNA]</scope>
    <source>
        <strain evidence="5 6">LMG 21811</strain>
    </source>
</reference>
<dbReference type="Proteomes" id="UP000029078">
    <property type="component" value="Unassembled WGS sequence"/>
</dbReference>
<keyword evidence="3" id="KW-0804">Transcription</keyword>
<evidence type="ECO:0000256" key="2">
    <source>
        <dbReference type="ARBA" id="ARBA00023125"/>
    </source>
</evidence>
<evidence type="ECO:0000259" key="4">
    <source>
        <dbReference type="PROSITE" id="PS50949"/>
    </source>
</evidence>
<dbReference type="PROSITE" id="PS50949">
    <property type="entry name" value="HTH_GNTR"/>
    <property type="match status" value="1"/>
</dbReference>